<dbReference type="EMBL" id="LAZR01051432">
    <property type="protein sequence ID" value="KKK85173.1"/>
    <property type="molecule type" value="Genomic_DNA"/>
</dbReference>
<protein>
    <recommendedName>
        <fullName evidence="2">LamG-like jellyroll fold domain-containing protein</fullName>
    </recommendedName>
</protein>
<organism evidence="1">
    <name type="scientific">marine sediment metagenome</name>
    <dbReference type="NCBI Taxonomy" id="412755"/>
    <lineage>
        <taxon>unclassified sequences</taxon>
        <taxon>metagenomes</taxon>
        <taxon>ecological metagenomes</taxon>
    </lineage>
</organism>
<gene>
    <name evidence="1" type="ORF">LCGC14_2775960</name>
</gene>
<feature type="non-terminal residue" evidence="1">
    <location>
        <position position="206"/>
    </location>
</feature>
<reference evidence="1" key="1">
    <citation type="journal article" date="2015" name="Nature">
        <title>Complex archaea that bridge the gap between prokaryotes and eukaryotes.</title>
        <authorList>
            <person name="Spang A."/>
            <person name="Saw J.H."/>
            <person name="Jorgensen S.L."/>
            <person name="Zaremba-Niedzwiedzka K."/>
            <person name="Martijn J."/>
            <person name="Lind A.E."/>
            <person name="van Eijk R."/>
            <person name="Schleper C."/>
            <person name="Guy L."/>
            <person name="Ettema T.J."/>
        </authorList>
    </citation>
    <scope>NUCLEOTIDE SEQUENCE</scope>
</reference>
<evidence type="ECO:0008006" key="2">
    <source>
        <dbReference type="Google" id="ProtNLM"/>
    </source>
</evidence>
<dbReference type="AlphaFoldDB" id="A0A0F8YUL9"/>
<name>A0A0F8YUL9_9ZZZZ</name>
<dbReference type="Gene3D" id="2.60.120.200">
    <property type="match status" value="1"/>
</dbReference>
<dbReference type="SUPFAM" id="SSF49899">
    <property type="entry name" value="Concanavalin A-like lectins/glucanases"/>
    <property type="match status" value="1"/>
</dbReference>
<dbReference type="InterPro" id="IPR013320">
    <property type="entry name" value="ConA-like_dom_sf"/>
</dbReference>
<sequence>MARLFDDASSEYLTINSTVLTATPITMACWFNSDSITAGQMLICITDTATGDHFFYMKAGGDVASDPVRIIARDTGNGVADTSTGYSANTWHHACGVFASTTSRSAYLDGGGKISNTTSITPSAAALDATTIGVLRTNALAEYMSGRIAEVAIWNIALTDGEVAILALGYSPLFIHPQSLVAYWPLIRESVGDGTGDGLDIVGGNN</sequence>
<comment type="caution">
    <text evidence="1">The sequence shown here is derived from an EMBL/GenBank/DDBJ whole genome shotgun (WGS) entry which is preliminary data.</text>
</comment>
<dbReference type="PROSITE" id="PS51257">
    <property type="entry name" value="PROKAR_LIPOPROTEIN"/>
    <property type="match status" value="1"/>
</dbReference>
<dbReference type="Pfam" id="PF13385">
    <property type="entry name" value="Laminin_G_3"/>
    <property type="match status" value="1"/>
</dbReference>
<accession>A0A0F8YUL9</accession>
<proteinExistence type="predicted"/>
<evidence type="ECO:0000313" key="1">
    <source>
        <dbReference type="EMBL" id="KKK85173.1"/>
    </source>
</evidence>